<dbReference type="RefSeq" id="WP_073091815.1">
    <property type="nucleotide sequence ID" value="NZ_FRBC01000027.1"/>
</dbReference>
<dbReference type="GO" id="GO:0003677">
    <property type="term" value="F:DNA binding"/>
    <property type="evidence" value="ECO:0007669"/>
    <property type="project" value="InterPro"/>
</dbReference>
<dbReference type="OrthoDB" id="1666255at2"/>
<dbReference type="GO" id="GO:0006313">
    <property type="term" value="P:DNA transposition"/>
    <property type="evidence" value="ECO:0007669"/>
    <property type="project" value="InterPro"/>
</dbReference>
<keyword evidence="1" id="KW-0175">Coiled coil</keyword>
<evidence type="ECO:0000313" key="2">
    <source>
        <dbReference type="EMBL" id="SHK95664.1"/>
    </source>
</evidence>
<proteinExistence type="predicted"/>
<dbReference type="Proteomes" id="UP000184263">
    <property type="component" value="Unassembled WGS sequence"/>
</dbReference>
<dbReference type="Pfam" id="PF01527">
    <property type="entry name" value="HTH_Tnp_1"/>
    <property type="match status" value="1"/>
</dbReference>
<organism evidence="2 3">
    <name type="scientific">Selenomonas ruminantium</name>
    <dbReference type="NCBI Taxonomy" id="971"/>
    <lineage>
        <taxon>Bacteria</taxon>
        <taxon>Bacillati</taxon>
        <taxon>Bacillota</taxon>
        <taxon>Negativicutes</taxon>
        <taxon>Selenomonadales</taxon>
        <taxon>Selenomonadaceae</taxon>
        <taxon>Selenomonas</taxon>
    </lineage>
</organism>
<dbReference type="EMBL" id="FRBC01000027">
    <property type="protein sequence ID" value="SHK95664.1"/>
    <property type="molecule type" value="Genomic_DNA"/>
</dbReference>
<dbReference type="InterPro" id="IPR002514">
    <property type="entry name" value="Transposase_8"/>
</dbReference>
<dbReference type="GO" id="GO:0004803">
    <property type="term" value="F:transposase activity"/>
    <property type="evidence" value="ECO:0007669"/>
    <property type="project" value="InterPro"/>
</dbReference>
<gene>
    <name evidence="2" type="ORF">SAMN05216582_12714</name>
</gene>
<name>A0A1M6WPX6_SELRU</name>
<evidence type="ECO:0000256" key="1">
    <source>
        <dbReference type="SAM" id="Coils"/>
    </source>
</evidence>
<accession>A0A1M6WPX6</accession>
<dbReference type="Gene3D" id="1.10.10.60">
    <property type="entry name" value="Homeodomain-like"/>
    <property type="match status" value="1"/>
</dbReference>
<feature type="coiled-coil region" evidence="1">
    <location>
        <begin position="65"/>
        <end position="96"/>
    </location>
</feature>
<dbReference type="SUPFAM" id="SSF46689">
    <property type="entry name" value="Homeodomain-like"/>
    <property type="match status" value="1"/>
</dbReference>
<reference evidence="2 3" key="1">
    <citation type="submission" date="2016-11" db="EMBL/GenBank/DDBJ databases">
        <authorList>
            <person name="Jaros S."/>
            <person name="Januszkiewicz K."/>
            <person name="Wedrychowicz H."/>
        </authorList>
    </citation>
    <scope>NUCLEOTIDE SEQUENCE [LARGE SCALE GENOMIC DNA]</scope>
    <source>
        <strain evidence="2 3">HD4</strain>
    </source>
</reference>
<protein>
    <submittedName>
        <fullName evidence="2">Transposase</fullName>
    </submittedName>
</protein>
<sequence length="112" mass="12803">MSTGKRYDNDYKVQAVKLAMEIGQTKAAHELGISKSAITTWVRNARIGKLDMGENFIEFDKPLSASEKLAILERENKELKKENRELREMNEFLEEASAFFAASRQKYAKKNG</sequence>
<dbReference type="InterPro" id="IPR009057">
    <property type="entry name" value="Homeodomain-like_sf"/>
</dbReference>
<dbReference type="AlphaFoldDB" id="A0A1M6WPX6"/>
<evidence type="ECO:0000313" key="3">
    <source>
        <dbReference type="Proteomes" id="UP000184263"/>
    </source>
</evidence>